<keyword evidence="3" id="KW-1003">Cell membrane</keyword>
<dbReference type="RefSeq" id="WP_345130106.1">
    <property type="nucleotide sequence ID" value="NZ_BAABAT010000015.1"/>
</dbReference>
<comment type="caution">
    <text evidence="8">The sequence shown here is derived from an EMBL/GenBank/DDBJ whole genome shotgun (WGS) entry which is preliminary data.</text>
</comment>
<name>A0ABP8DD56_9ACTN</name>
<evidence type="ECO:0000256" key="4">
    <source>
        <dbReference type="ARBA" id="ARBA00022692"/>
    </source>
</evidence>
<feature type="domain" description="ABC transmembrane type-1" evidence="7">
    <location>
        <begin position="18"/>
        <end position="77"/>
    </location>
</feature>
<dbReference type="InterPro" id="IPR050809">
    <property type="entry name" value="UgpAE/MalFG_permease"/>
</dbReference>
<evidence type="ECO:0000256" key="2">
    <source>
        <dbReference type="ARBA" id="ARBA00022448"/>
    </source>
</evidence>
<dbReference type="EMBL" id="BAABAT010000015">
    <property type="protein sequence ID" value="GAA4253063.1"/>
    <property type="molecule type" value="Genomic_DNA"/>
</dbReference>
<evidence type="ECO:0000256" key="1">
    <source>
        <dbReference type="ARBA" id="ARBA00004651"/>
    </source>
</evidence>
<dbReference type="InterPro" id="IPR035906">
    <property type="entry name" value="MetI-like_sf"/>
</dbReference>
<dbReference type="Proteomes" id="UP001500620">
    <property type="component" value="Unassembled WGS sequence"/>
</dbReference>
<evidence type="ECO:0000256" key="6">
    <source>
        <dbReference type="ARBA" id="ARBA00023136"/>
    </source>
</evidence>
<evidence type="ECO:0000256" key="5">
    <source>
        <dbReference type="ARBA" id="ARBA00022989"/>
    </source>
</evidence>
<dbReference type="PANTHER" id="PTHR43227">
    <property type="entry name" value="BLL4140 PROTEIN"/>
    <property type="match status" value="1"/>
</dbReference>
<evidence type="ECO:0000313" key="8">
    <source>
        <dbReference type="EMBL" id="GAA4253063.1"/>
    </source>
</evidence>
<dbReference type="InterPro" id="IPR000515">
    <property type="entry name" value="MetI-like"/>
</dbReference>
<keyword evidence="5" id="KW-1133">Transmembrane helix</keyword>
<evidence type="ECO:0000259" key="7">
    <source>
        <dbReference type="Pfam" id="PF00528"/>
    </source>
</evidence>
<dbReference type="CDD" id="cd06261">
    <property type="entry name" value="TM_PBP2"/>
    <property type="match status" value="1"/>
</dbReference>
<evidence type="ECO:0000256" key="3">
    <source>
        <dbReference type="ARBA" id="ARBA00022475"/>
    </source>
</evidence>
<reference evidence="9" key="1">
    <citation type="journal article" date="2019" name="Int. J. Syst. Evol. Microbiol.">
        <title>The Global Catalogue of Microorganisms (GCM) 10K type strain sequencing project: providing services to taxonomists for standard genome sequencing and annotation.</title>
        <authorList>
            <consortium name="The Broad Institute Genomics Platform"/>
            <consortium name="The Broad Institute Genome Sequencing Center for Infectious Disease"/>
            <person name="Wu L."/>
            <person name="Ma J."/>
        </authorList>
    </citation>
    <scope>NUCLEOTIDE SEQUENCE [LARGE SCALE GENOMIC DNA]</scope>
    <source>
        <strain evidence="9">JCM 17441</strain>
    </source>
</reference>
<gene>
    <name evidence="8" type="ORF">GCM10022255_052320</name>
</gene>
<accession>A0ABP8DD56</accession>
<dbReference type="PANTHER" id="PTHR43227:SF7">
    <property type="entry name" value="ARABINOOLIGOSACCHARIDES TRANSPORT SYSTEM PERMEASE PROTEIN ARAP"/>
    <property type="match status" value="1"/>
</dbReference>
<dbReference type="Gene3D" id="1.10.3720.10">
    <property type="entry name" value="MetI-like"/>
    <property type="match status" value="1"/>
</dbReference>
<dbReference type="Pfam" id="PF00528">
    <property type="entry name" value="BPD_transp_1"/>
    <property type="match status" value="1"/>
</dbReference>
<keyword evidence="6" id="KW-0472">Membrane</keyword>
<proteinExistence type="predicted"/>
<keyword evidence="2" id="KW-0813">Transport</keyword>
<evidence type="ECO:0000313" key="9">
    <source>
        <dbReference type="Proteomes" id="UP001500620"/>
    </source>
</evidence>
<sequence length="144" mass="15440">MFAARAVAIASALPLLGVFLAGPILWSVYSAFTDVALSGLPSDLHEVAQIDGASLWQRLRYVTLPLIRRSIVSNLMLLTLQTLASFELTDSVPALILFMAASSLPFGIWTMKNCMDAVPVEFETPRGPTAPAGRSRCAGSCCRP</sequence>
<organism evidence="8 9">
    <name type="scientific">Dactylosporangium darangshiense</name>
    <dbReference type="NCBI Taxonomy" id="579108"/>
    <lineage>
        <taxon>Bacteria</taxon>
        <taxon>Bacillati</taxon>
        <taxon>Actinomycetota</taxon>
        <taxon>Actinomycetes</taxon>
        <taxon>Micromonosporales</taxon>
        <taxon>Micromonosporaceae</taxon>
        <taxon>Dactylosporangium</taxon>
    </lineage>
</organism>
<dbReference type="SUPFAM" id="SSF161098">
    <property type="entry name" value="MetI-like"/>
    <property type="match status" value="2"/>
</dbReference>
<keyword evidence="9" id="KW-1185">Reference proteome</keyword>
<keyword evidence="4" id="KW-0812">Transmembrane</keyword>
<protein>
    <recommendedName>
        <fullName evidence="7">ABC transmembrane type-1 domain-containing protein</fullName>
    </recommendedName>
</protein>
<comment type="subcellular location">
    <subcellularLocation>
        <location evidence="1">Cell membrane</location>
        <topology evidence="1">Multi-pass membrane protein</topology>
    </subcellularLocation>
</comment>